<dbReference type="GO" id="GO:0005524">
    <property type="term" value="F:ATP binding"/>
    <property type="evidence" value="ECO:0007669"/>
    <property type="project" value="UniProtKB-KW"/>
</dbReference>
<feature type="transmembrane region" description="Helical" evidence="7">
    <location>
        <begin position="160"/>
        <end position="192"/>
    </location>
</feature>
<dbReference type="VEuPathDB" id="TriTrypDB:TM35_000171380"/>
<feature type="domain" description="ABC transporter" evidence="8">
    <location>
        <begin position="425"/>
        <end position="637"/>
    </location>
</feature>
<dbReference type="OrthoDB" id="6500128at2759"/>
<proteinExistence type="predicted"/>
<gene>
    <name evidence="10" type="ORF">TM35_000171380</name>
</gene>
<dbReference type="GO" id="GO:0016887">
    <property type="term" value="F:ATP hydrolysis activity"/>
    <property type="evidence" value="ECO:0007669"/>
    <property type="project" value="InterPro"/>
</dbReference>
<dbReference type="InterPro" id="IPR027417">
    <property type="entry name" value="P-loop_NTPase"/>
</dbReference>
<evidence type="ECO:0000256" key="5">
    <source>
        <dbReference type="ARBA" id="ARBA00022989"/>
    </source>
</evidence>
<evidence type="ECO:0000256" key="7">
    <source>
        <dbReference type="SAM" id="Phobius"/>
    </source>
</evidence>
<keyword evidence="3" id="KW-0547">Nucleotide-binding</keyword>
<dbReference type="EMBL" id="NBCO01000017">
    <property type="protein sequence ID" value="ORC88266.1"/>
    <property type="molecule type" value="Genomic_DNA"/>
</dbReference>
<dbReference type="GO" id="GO:0016020">
    <property type="term" value="C:membrane"/>
    <property type="evidence" value="ECO:0007669"/>
    <property type="project" value="UniProtKB-SubCell"/>
</dbReference>
<dbReference type="GeneID" id="39985997"/>
<dbReference type="SMART" id="SM00382">
    <property type="entry name" value="AAA"/>
    <property type="match status" value="1"/>
</dbReference>
<feature type="transmembrane region" description="Helical" evidence="7">
    <location>
        <begin position="63"/>
        <end position="90"/>
    </location>
</feature>
<reference evidence="10 11" key="1">
    <citation type="submission" date="2017-03" db="EMBL/GenBank/DDBJ databases">
        <title>An alternative strategy for trypanosome survival in the mammalian bloodstream revealed through genome and transcriptome analysis of the ubiquitous bovine parasite Trypanosoma (Megatrypanum) theileri.</title>
        <authorList>
            <person name="Kelly S."/>
            <person name="Ivens A."/>
            <person name="Mott A."/>
            <person name="O'Neill E."/>
            <person name="Emms D."/>
            <person name="Macleod O."/>
            <person name="Voorheis P."/>
            <person name="Matthews J."/>
            <person name="Matthews K."/>
            <person name="Carrington M."/>
        </authorList>
    </citation>
    <scope>NUCLEOTIDE SEQUENCE [LARGE SCALE GENOMIC DNA]</scope>
    <source>
        <strain evidence="10">Edinburgh</strain>
    </source>
</reference>
<feature type="domain" description="ABC transmembrane type-1" evidence="9">
    <location>
        <begin position="22"/>
        <end position="320"/>
    </location>
</feature>
<dbReference type="Gene3D" id="3.40.50.300">
    <property type="entry name" value="P-loop containing nucleotide triphosphate hydrolases"/>
    <property type="match status" value="1"/>
</dbReference>
<evidence type="ECO:0000256" key="4">
    <source>
        <dbReference type="ARBA" id="ARBA00022840"/>
    </source>
</evidence>
<comment type="subcellular location">
    <subcellularLocation>
        <location evidence="1">Membrane</location>
        <topology evidence="1">Multi-pass membrane protein</topology>
    </subcellularLocation>
</comment>
<organism evidence="10 11">
    <name type="scientific">Trypanosoma theileri</name>
    <dbReference type="NCBI Taxonomy" id="67003"/>
    <lineage>
        <taxon>Eukaryota</taxon>
        <taxon>Discoba</taxon>
        <taxon>Euglenozoa</taxon>
        <taxon>Kinetoplastea</taxon>
        <taxon>Metakinetoplastina</taxon>
        <taxon>Trypanosomatida</taxon>
        <taxon>Trypanosomatidae</taxon>
        <taxon>Trypanosoma</taxon>
    </lineage>
</organism>
<evidence type="ECO:0000259" key="8">
    <source>
        <dbReference type="PROSITE" id="PS50893"/>
    </source>
</evidence>
<dbReference type="InterPro" id="IPR017871">
    <property type="entry name" value="ABC_transporter-like_CS"/>
</dbReference>
<accession>A0A1X0NU80</accession>
<dbReference type="InterPro" id="IPR036640">
    <property type="entry name" value="ABC1_TM_sf"/>
</dbReference>
<dbReference type="PANTHER" id="PTHR24221:SF503">
    <property type="entry name" value="MITOCHONDRIAL POTASSIUM CHANNEL ATP-BINDING SUBUNIT"/>
    <property type="match status" value="1"/>
</dbReference>
<sequence length="637" mass="71183">MISRDVFFFAVQFWRPHVSIMLLSALLMLFSTSLSLAITQIAREVATFNNTAEDIIINDNDHTIIFIATPSAFTQRCIFLAVVILLYHFFSFLAHKTAYQAGQKIHNTILETVLMAVLRTPHVDRISAISPVVLSQIIYSSAKTSADVAGALLTDVLSSIYGAIAIFCVLLHMSITLTLTISAVLVGSQLILRIMRQQQNKRSKELALAESNVQAFTTNALHRNVTIRVFHAEPLILNGIRERLYNLSMINSNVVTSIHGQAGFSSAVTGLVFVLVLGMTNSYHQQGVLDIIDIGMYYLLLYQFINRLQQLQHDIQRTLSLLEGLYTLEQLISWYEVGHLVSQQLTHVKSHSIIKTDKPLITSENSLKESPADKQKGVVICACESSAPILLQNVTYIYPEIPSFFPDMVKSGNQLSSPSGSRQTAETADMNFHYERINGIQDISFTIETGKINILYGPSGSGKSTCLRLLAGLLQPHQGTIYTHEKIALLEQHHAILLGTVADNILMTDIRTLSEDAVTLARRDVNTAMQHSRCHSFLHDPFDVYIHSPEKTQFSGGQLQRICMARLFAKRDSTLFLLDEPTTGLDKESVEHLLHTLKDLHSTYHKTIVVATHDTRMTSIAHNIIRFDGKKENCKND</sequence>
<evidence type="ECO:0000256" key="2">
    <source>
        <dbReference type="ARBA" id="ARBA00022692"/>
    </source>
</evidence>
<dbReference type="InterPro" id="IPR003439">
    <property type="entry name" value="ABC_transporter-like_ATP-bd"/>
</dbReference>
<dbReference type="Pfam" id="PF00005">
    <property type="entry name" value="ABC_tran"/>
    <property type="match status" value="1"/>
</dbReference>
<dbReference type="GO" id="GO:0140359">
    <property type="term" value="F:ABC-type transporter activity"/>
    <property type="evidence" value="ECO:0007669"/>
    <property type="project" value="InterPro"/>
</dbReference>
<evidence type="ECO:0000256" key="6">
    <source>
        <dbReference type="ARBA" id="ARBA00023136"/>
    </source>
</evidence>
<dbReference type="PROSITE" id="PS00211">
    <property type="entry name" value="ABC_TRANSPORTER_1"/>
    <property type="match status" value="1"/>
</dbReference>
<dbReference type="InterPro" id="IPR039421">
    <property type="entry name" value="Type_1_exporter"/>
</dbReference>
<evidence type="ECO:0000256" key="1">
    <source>
        <dbReference type="ARBA" id="ARBA00004141"/>
    </source>
</evidence>
<keyword evidence="4" id="KW-0067">ATP-binding</keyword>
<dbReference type="Gene3D" id="1.20.1560.10">
    <property type="entry name" value="ABC transporter type 1, transmembrane domain"/>
    <property type="match status" value="1"/>
</dbReference>
<protein>
    <submittedName>
        <fullName evidence="10">ABC transporter-like protein</fullName>
    </submittedName>
</protein>
<keyword evidence="2 7" id="KW-0812">Transmembrane</keyword>
<keyword evidence="6 7" id="KW-0472">Membrane</keyword>
<dbReference type="InterPro" id="IPR011527">
    <property type="entry name" value="ABC1_TM_dom"/>
</dbReference>
<name>A0A1X0NU80_9TRYP</name>
<dbReference type="RefSeq" id="XP_028882332.1">
    <property type="nucleotide sequence ID" value="XM_029026217.1"/>
</dbReference>
<evidence type="ECO:0000256" key="3">
    <source>
        <dbReference type="ARBA" id="ARBA00022741"/>
    </source>
</evidence>
<dbReference type="PROSITE" id="PS50929">
    <property type="entry name" value="ABC_TM1F"/>
    <property type="match status" value="1"/>
</dbReference>
<comment type="caution">
    <text evidence="10">The sequence shown here is derived from an EMBL/GenBank/DDBJ whole genome shotgun (WGS) entry which is preliminary data.</text>
</comment>
<evidence type="ECO:0000313" key="11">
    <source>
        <dbReference type="Proteomes" id="UP000192257"/>
    </source>
</evidence>
<dbReference type="AlphaFoldDB" id="A0A1X0NU80"/>
<evidence type="ECO:0000259" key="9">
    <source>
        <dbReference type="PROSITE" id="PS50929"/>
    </source>
</evidence>
<dbReference type="SUPFAM" id="SSF52540">
    <property type="entry name" value="P-loop containing nucleoside triphosphate hydrolases"/>
    <property type="match status" value="1"/>
</dbReference>
<dbReference type="InterPro" id="IPR003593">
    <property type="entry name" value="AAA+_ATPase"/>
</dbReference>
<feature type="transmembrane region" description="Helical" evidence="7">
    <location>
        <begin position="20"/>
        <end position="42"/>
    </location>
</feature>
<dbReference type="PANTHER" id="PTHR24221">
    <property type="entry name" value="ATP-BINDING CASSETTE SUB-FAMILY B"/>
    <property type="match status" value="1"/>
</dbReference>
<dbReference type="SUPFAM" id="SSF90123">
    <property type="entry name" value="ABC transporter transmembrane region"/>
    <property type="match status" value="1"/>
</dbReference>
<dbReference type="STRING" id="67003.A0A1X0NU80"/>
<evidence type="ECO:0000313" key="10">
    <source>
        <dbReference type="EMBL" id="ORC88266.1"/>
    </source>
</evidence>
<keyword evidence="11" id="KW-1185">Reference proteome</keyword>
<dbReference type="Proteomes" id="UP000192257">
    <property type="component" value="Unassembled WGS sequence"/>
</dbReference>
<dbReference type="PROSITE" id="PS50893">
    <property type="entry name" value="ABC_TRANSPORTER_2"/>
    <property type="match status" value="1"/>
</dbReference>
<keyword evidence="5 7" id="KW-1133">Transmembrane helix</keyword>